<dbReference type="InterPro" id="IPR000847">
    <property type="entry name" value="LysR_HTH_N"/>
</dbReference>
<dbReference type="Pfam" id="PF00126">
    <property type="entry name" value="HTH_1"/>
    <property type="match status" value="1"/>
</dbReference>
<dbReference type="SUPFAM" id="SSF53850">
    <property type="entry name" value="Periplasmic binding protein-like II"/>
    <property type="match status" value="1"/>
</dbReference>
<dbReference type="Pfam" id="PF03466">
    <property type="entry name" value="LysR_substrate"/>
    <property type="match status" value="2"/>
</dbReference>
<comment type="similarity">
    <text evidence="1">Belongs to the LysR transcriptional regulatory family.</text>
</comment>
<organism evidence="7 8">
    <name type="scientific">Litoribrevibacter euphylliae</name>
    <dbReference type="NCBI Taxonomy" id="1834034"/>
    <lineage>
        <taxon>Bacteria</taxon>
        <taxon>Pseudomonadati</taxon>
        <taxon>Pseudomonadota</taxon>
        <taxon>Gammaproteobacteria</taxon>
        <taxon>Oceanospirillales</taxon>
        <taxon>Oceanospirillaceae</taxon>
        <taxon>Litoribrevibacter</taxon>
    </lineage>
</organism>
<evidence type="ECO:0000313" key="8">
    <source>
        <dbReference type="Proteomes" id="UP001595476"/>
    </source>
</evidence>
<keyword evidence="3" id="KW-0238">DNA-binding</keyword>
<feature type="compositionally biased region" description="Polar residues" evidence="5">
    <location>
        <begin position="180"/>
        <end position="205"/>
    </location>
</feature>
<evidence type="ECO:0000313" key="7">
    <source>
        <dbReference type="EMBL" id="MFC3150053.1"/>
    </source>
</evidence>
<feature type="region of interest" description="Disordered" evidence="5">
    <location>
        <begin position="174"/>
        <end position="207"/>
    </location>
</feature>
<keyword evidence="4" id="KW-0804">Transcription</keyword>
<evidence type="ECO:0000259" key="6">
    <source>
        <dbReference type="PROSITE" id="PS50931"/>
    </source>
</evidence>
<accession>A0ABV7HBW9</accession>
<dbReference type="InterPro" id="IPR005119">
    <property type="entry name" value="LysR_subst-bd"/>
</dbReference>
<evidence type="ECO:0000256" key="1">
    <source>
        <dbReference type="ARBA" id="ARBA00009437"/>
    </source>
</evidence>
<dbReference type="EMBL" id="JBHRSZ010000002">
    <property type="protein sequence ID" value="MFC3150053.1"/>
    <property type="molecule type" value="Genomic_DNA"/>
</dbReference>
<evidence type="ECO:0000256" key="5">
    <source>
        <dbReference type="SAM" id="MobiDB-lite"/>
    </source>
</evidence>
<evidence type="ECO:0000256" key="4">
    <source>
        <dbReference type="ARBA" id="ARBA00023163"/>
    </source>
</evidence>
<sequence length="321" mass="36611">MKPPPIQWLPVFEASARHKSFRKAADELHVSPPAVSQQIKALEKYLEIKLFRRHGPRLELTDAGHFYYQLAADTVRSYQQGFKEFDRKYNQRSLRLNTPLFIAQEILIPNYLTFKTLEPNTELRITTGTEYIDFDTGIADAAIRFGLGHWPGLEAKLLCPVKVSPVCSPDYLKRNPIGKRSNTNNSHTDTSRATKTNAPKPSFPTSDVHRWLNDQTLLSTNENYRDWLQYSPELQQHQGIVCDSYFSAIKSAEQGLGVALGIFPAINNWVNDGKLLSLTERLDSPTSYWLVCPKEHARSALIDSCYRWAKQLFDGLPELSK</sequence>
<dbReference type="Gene3D" id="1.10.10.10">
    <property type="entry name" value="Winged helix-like DNA-binding domain superfamily/Winged helix DNA-binding domain"/>
    <property type="match status" value="1"/>
</dbReference>
<dbReference type="InterPro" id="IPR058163">
    <property type="entry name" value="LysR-type_TF_proteobact-type"/>
</dbReference>
<evidence type="ECO:0000256" key="2">
    <source>
        <dbReference type="ARBA" id="ARBA00023015"/>
    </source>
</evidence>
<feature type="domain" description="HTH lysR-type" evidence="6">
    <location>
        <begin position="4"/>
        <end position="61"/>
    </location>
</feature>
<dbReference type="PANTHER" id="PTHR30537">
    <property type="entry name" value="HTH-TYPE TRANSCRIPTIONAL REGULATOR"/>
    <property type="match status" value="1"/>
</dbReference>
<dbReference type="Gene3D" id="3.40.190.10">
    <property type="entry name" value="Periplasmic binding protein-like II"/>
    <property type="match status" value="2"/>
</dbReference>
<reference evidence="8" key="1">
    <citation type="journal article" date="2019" name="Int. J. Syst. Evol. Microbiol.">
        <title>The Global Catalogue of Microorganisms (GCM) 10K type strain sequencing project: providing services to taxonomists for standard genome sequencing and annotation.</title>
        <authorList>
            <consortium name="The Broad Institute Genomics Platform"/>
            <consortium name="The Broad Institute Genome Sequencing Center for Infectious Disease"/>
            <person name="Wu L."/>
            <person name="Ma J."/>
        </authorList>
    </citation>
    <scope>NUCLEOTIDE SEQUENCE [LARGE SCALE GENOMIC DNA]</scope>
    <source>
        <strain evidence="8">KCTC 52438</strain>
    </source>
</reference>
<gene>
    <name evidence="7" type="ORF">ACFOEK_03355</name>
</gene>
<comment type="caution">
    <text evidence="7">The sequence shown here is derived from an EMBL/GenBank/DDBJ whole genome shotgun (WGS) entry which is preliminary data.</text>
</comment>
<dbReference type="InterPro" id="IPR036390">
    <property type="entry name" value="WH_DNA-bd_sf"/>
</dbReference>
<evidence type="ECO:0000256" key="3">
    <source>
        <dbReference type="ARBA" id="ARBA00023125"/>
    </source>
</evidence>
<dbReference type="SUPFAM" id="SSF46785">
    <property type="entry name" value="Winged helix' DNA-binding domain"/>
    <property type="match status" value="1"/>
</dbReference>
<proteinExistence type="inferred from homology"/>
<dbReference type="InterPro" id="IPR036388">
    <property type="entry name" value="WH-like_DNA-bd_sf"/>
</dbReference>
<dbReference type="Proteomes" id="UP001595476">
    <property type="component" value="Unassembled WGS sequence"/>
</dbReference>
<keyword evidence="2" id="KW-0805">Transcription regulation</keyword>
<dbReference type="PANTHER" id="PTHR30537:SF74">
    <property type="entry name" value="HTH-TYPE TRANSCRIPTIONAL REGULATOR TRPI"/>
    <property type="match status" value="1"/>
</dbReference>
<protein>
    <submittedName>
        <fullName evidence="7">LysR family transcriptional regulator</fullName>
    </submittedName>
</protein>
<keyword evidence="8" id="KW-1185">Reference proteome</keyword>
<dbReference type="RefSeq" id="WP_386716145.1">
    <property type="nucleotide sequence ID" value="NZ_JBHRSZ010000002.1"/>
</dbReference>
<dbReference type="PROSITE" id="PS50931">
    <property type="entry name" value="HTH_LYSR"/>
    <property type="match status" value="1"/>
</dbReference>
<name>A0ABV7HBW9_9GAMM</name>
<dbReference type="PRINTS" id="PR00039">
    <property type="entry name" value="HTHLYSR"/>
</dbReference>